<evidence type="ECO:0000256" key="5">
    <source>
        <dbReference type="SAM" id="MobiDB-lite"/>
    </source>
</evidence>
<dbReference type="GO" id="GO:0004930">
    <property type="term" value="F:G protein-coupled receptor activity"/>
    <property type="evidence" value="ECO:0007669"/>
    <property type="project" value="TreeGrafter"/>
</dbReference>
<dbReference type="Pfam" id="PF05462">
    <property type="entry name" value="Dicty_CAR"/>
    <property type="match status" value="1"/>
</dbReference>
<dbReference type="PROSITE" id="PS50261">
    <property type="entry name" value="G_PROTEIN_RECEP_F2_4"/>
    <property type="match status" value="1"/>
</dbReference>
<feature type="transmembrane region" description="Helical" evidence="6">
    <location>
        <begin position="54"/>
        <end position="73"/>
    </location>
</feature>
<name>A0AAN6U3B0_9PEZI</name>
<accession>A0AAN6U3B0</accession>
<evidence type="ECO:0000313" key="8">
    <source>
        <dbReference type="EMBL" id="KAK4125613.1"/>
    </source>
</evidence>
<dbReference type="PANTHER" id="PTHR23112">
    <property type="entry name" value="G PROTEIN-COUPLED RECEPTOR 157-RELATED"/>
    <property type="match status" value="1"/>
</dbReference>
<evidence type="ECO:0000256" key="3">
    <source>
        <dbReference type="ARBA" id="ARBA00022989"/>
    </source>
</evidence>
<feature type="domain" description="G-protein coupled receptors family 2 profile 2" evidence="7">
    <location>
        <begin position="15"/>
        <end position="343"/>
    </location>
</feature>
<feature type="transmembrane region" description="Helical" evidence="6">
    <location>
        <begin position="125"/>
        <end position="147"/>
    </location>
</feature>
<feature type="region of interest" description="Disordered" evidence="5">
    <location>
        <begin position="224"/>
        <end position="255"/>
    </location>
</feature>
<dbReference type="GeneID" id="87832867"/>
<organism evidence="8 9">
    <name type="scientific">Parathielavia appendiculata</name>
    <dbReference type="NCBI Taxonomy" id="2587402"/>
    <lineage>
        <taxon>Eukaryota</taxon>
        <taxon>Fungi</taxon>
        <taxon>Dikarya</taxon>
        <taxon>Ascomycota</taxon>
        <taxon>Pezizomycotina</taxon>
        <taxon>Sordariomycetes</taxon>
        <taxon>Sordariomycetidae</taxon>
        <taxon>Sordariales</taxon>
        <taxon>Chaetomiaceae</taxon>
        <taxon>Parathielavia</taxon>
    </lineage>
</organism>
<dbReference type="GO" id="GO:0005886">
    <property type="term" value="C:plasma membrane"/>
    <property type="evidence" value="ECO:0007669"/>
    <property type="project" value="TreeGrafter"/>
</dbReference>
<protein>
    <recommendedName>
        <fullName evidence="7">G-protein coupled receptors family 2 profile 2 domain-containing protein</fullName>
    </recommendedName>
</protein>
<feature type="transmembrane region" description="Helical" evidence="6">
    <location>
        <begin position="321"/>
        <end position="342"/>
    </location>
</feature>
<dbReference type="InterPro" id="IPR017981">
    <property type="entry name" value="GPCR_2-like_7TM"/>
</dbReference>
<evidence type="ECO:0000313" key="9">
    <source>
        <dbReference type="Proteomes" id="UP001302602"/>
    </source>
</evidence>
<keyword evidence="3 6" id="KW-1133">Transmembrane helix</keyword>
<feature type="transmembrane region" description="Helical" evidence="6">
    <location>
        <begin position="175"/>
        <end position="195"/>
    </location>
</feature>
<evidence type="ECO:0000256" key="1">
    <source>
        <dbReference type="ARBA" id="ARBA00004141"/>
    </source>
</evidence>
<feature type="transmembrane region" description="Helical" evidence="6">
    <location>
        <begin position="284"/>
        <end position="301"/>
    </location>
</feature>
<comment type="caution">
    <text evidence="8">The sequence shown here is derived from an EMBL/GenBank/DDBJ whole genome shotgun (WGS) entry which is preliminary data.</text>
</comment>
<proteinExistence type="predicted"/>
<gene>
    <name evidence="8" type="ORF">N657DRAFT_678703</name>
</gene>
<dbReference type="GO" id="GO:0007189">
    <property type="term" value="P:adenylate cyclase-activating G protein-coupled receptor signaling pathway"/>
    <property type="evidence" value="ECO:0007669"/>
    <property type="project" value="TreeGrafter"/>
</dbReference>
<feature type="transmembrane region" description="Helical" evidence="6">
    <location>
        <begin position="93"/>
        <end position="113"/>
    </location>
</feature>
<dbReference type="AlphaFoldDB" id="A0AAN6U3B0"/>
<dbReference type="EMBL" id="MU853225">
    <property type="protein sequence ID" value="KAK4125613.1"/>
    <property type="molecule type" value="Genomic_DNA"/>
</dbReference>
<dbReference type="Gene3D" id="1.20.1070.10">
    <property type="entry name" value="Rhodopsin 7-helix transmembrane proteins"/>
    <property type="match status" value="1"/>
</dbReference>
<dbReference type="RefSeq" id="XP_062649384.1">
    <property type="nucleotide sequence ID" value="XM_062796099.1"/>
</dbReference>
<dbReference type="Proteomes" id="UP001302602">
    <property type="component" value="Unassembled WGS sequence"/>
</dbReference>
<reference evidence="8" key="2">
    <citation type="submission" date="2023-05" db="EMBL/GenBank/DDBJ databases">
        <authorList>
            <consortium name="Lawrence Berkeley National Laboratory"/>
            <person name="Steindorff A."/>
            <person name="Hensen N."/>
            <person name="Bonometti L."/>
            <person name="Westerberg I."/>
            <person name="Brannstrom I.O."/>
            <person name="Guillou S."/>
            <person name="Cros-Aarteil S."/>
            <person name="Calhoun S."/>
            <person name="Haridas S."/>
            <person name="Kuo A."/>
            <person name="Mondo S."/>
            <person name="Pangilinan J."/>
            <person name="Riley R."/>
            <person name="Labutti K."/>
            <person name="Andreopoulos B."/>
            <person name="Lipzen A."/>
            <person name="Chen C."/>
            <person name="Yanf M."/>
            <person name="Daum C."/>
            <person name="Ng V."/>
            <person name="Clum A."/>
            <person name="Ohm R."/>
            <person name="Martin F."/>
            <person name="Silar P."/>
            <person name="Natvig D."/>
            <person name="Lalanne C."/>
            <person name="Gautier V."/>
            <person name="Ament-Velasquez S.L."/>
            <person name="Kruys A."/>
            <person name="Hutchinson M.I."/>
            <person name="Powell A.J."/>
            <person name="Barry K."/>
            <person name="Miller A.N."/>
            <person name="Grigoriev I.V."/>
            <person name="Debuchy R."/>
            <person name="Gladieux P."/>
            <person name="Thoren M.H."/>
            <person name="Johannesson H."/>
        </authorList>
    </citation>
    <scope>NUCLEOTIDE SEQUENCE</scope>
    <source>
        <strain evidence="8">CBS 731.68</strain>
    </source>
</reference>
<feature type="compositionally biased region" description="Polar residues" evidence="5">
    <location>
        <begin position="228"/>
        <end position="238"/>
    </location>
</feature>
<feature type="transmembrane region" description="Helical" evidence="6">
    <location>
        <begin position="20"/>
        <end position="42"/>
    </location>
</feature>
<dbReference type="PANTHER" id="PTHR23112:SF0">
    <property type="entry name" value="TRANSMEMBRANE PROTEIN 116"/>
    <property type="match status" value="1"/>
</dbReference>
<evidence type="ECO:0000256" key="2">
    <source>
        <dbReference type="ARBA" id="ARBA00022692"/>
    </source>
</evidence>
<dbReference type="GO" id="GO:0007166">
    <property type="term" value="P:cell surface receptor signaling pathway"/>
    <property type="evidence" value="ECO:0007669"/>
    <property type="project" value="InterPro"/>
</dbReference>
<sequence length="368" mass="40802">MLHIRGAADLDESQLQTLTIVTRVASTLSAIGVVTIIGTYCVSKHFRNPMHRLIVINAFYNALDVVCTMISTSGPDAGNTSALCQFQGFLNQMFPVADVLWTLAMAINVYLIVHHSYDVGSLKRLEWKYMVVISIVTFIPAFVFLFISTEENGPMYGSVTLWCAIAPKWVLFRIVIYYVPIWSSILITIAIYLFVGMEIARRRRILRSMSSNMHGPAMEEDTIPAATGSDSCGNSTSVAADYDETQPTSSSVDESHTSVSNKYYAASTTRVATANTSSLSFRQYILMPLFFFLALLLVWVAPSTNRVAAFVNPSFSSYPLLLMVGITGSLRGFWNGIVFVVVGMRSWKRRKESDEMALQPVTAVQGRL</sequence>
<reference evidence="8" key="1">
    <citation type="journal article" date="2023" name="Mol. Phylogenet. Evol.">
        <title>Genome-scale phylogeny and comparative genomics of the fungal order Sordariales.</title>
        <authorList>
            <person name="Hensen N."/>
            <person name="Bonometti L."/>
            <person name="Westerberg I."/>
            <person name="Brannstrom I.O."/>
            <person name="Guillou S."/>
            <person name="Cros-Aarteil S."/>
            <person name="Calhoun S."/>
            <person name="Haridas S."/>
            <person name="Kuo A."/>
            <person name="Mondo S."/>
            <person name="Pangilinan J."/>
            <person name="Riley R."/>
            <person name="LaButti K."/>
            <person name="Andreopoulos B."/>
            <person name="Lipzen A."/>
            <person name="Chen C."/>
            <person name="Yan M."/>
            <person name="Daum C."/>
            <person name="Ng V."/>
            <person name="Clum A."/>
            <person name="Steindorff A."/>
            <person name="Ohm R.A."/>
            <person name="Martin F."/>
            <person name="Silar P."/>
            <person name="Natvig D.O."/>
            <person name="Lalanne C."/>
            <person name="Gautier V."/>
            <person name="Ament-Velasquez S.L."/>
            <person name="Kruys A."/>
            <person name="Hutchinson M.I."/>
            <person name="Powell A.J."/>
            <person name="Barry K."/>
            <person name="Miller A.N."/>
            <person name="Grigoriev I.V."/>
            <person name="Debuchy R."/>
            <person name="Gladieux P."/>
            <person name="Hiltunen Thoren M."/>
            <person name="Johannesson H."/>
        </authorList>
    </citation>
    <scope>NUCLEOTIDE SEQUENCE</scope>
    <source>
        <strain evidence="8">CBS 731.68</strain>
    </source>
</reference>
<keyword evidence="4 6" id="KW-0472">Membrane</keyword>
<evidence type="ECO:0000256" key="6">
    <source>
        <dbReference type="SAM" id="Phobius"/>
    </source>
</evidence>
<evidence type="ECO:0000256" key="4">
    <source>
        <dbReference type="ARBA" id="ARBA00023136"/>
    </source>
</evidence>
<dbReference type="SUPFAM" id="SSF81321">
    <property type="entry name" value="Family A G protein-coupled receptor-like"/>
    <property type="match status" value="1"/>
</dbReference>
<evidence type="ECO:0000259" key="7">
    <source>
        <dbReference type="PROSITE" id="PS50261"/>
    </source>
</evidence>
<keyword evidence="2 6" id="KW-0812">Transmembrane</keyword>
<comment type="subcellular location">
    <subcellularLocation>
        <location evidence="1">Membrane</location>
        <topology evidence="1">Multi-pass membrane protein</topology>
    </subcellularLocation>
</comment>
<keyword evidence="9" id="KW-1185">Reference proteome</keyword>